<proteinExistence type="predicted"/>
<name>A0A291B6L6_9GAMM</name>
<dbReference type="EMBL" id="CP020660">
    <property type="protein sequence ID" value="ATF08654.1"/>
    <property type="molecule type" value="Genomic_DNA"/>
</dbReference>
<dbReference type="KEGG" id="elux:BTN50_0110"/>
<keyword evidence="2" id="KW-1185">Reference proteome</keyword>
<accession>A0A291B6L6</accession>
<organism evidence="1 2">
    <name type="scientific">Candidatus Enterovibrio altilux</name>
    <dbReference type="NCBI Taxonomy" id="1927128"/>
    <lineage>
        <taxon>Bacteria</taxon>
        <taxon>Pseudomonadati</taxon>
        <taxon>Pseudomonadota</taxon>
        <taxon>Gammaproteobacteria</taxon>
        <taxon>Vibrionales</taxon>
        <taxon>Vibrionaceae</taxon>
        <taxon>Enterovibrio</taxon>
    </lineage>
</organism>
<evidence type="ECO:0000313" key="1">
    <source>
        <dbReference type="EMBL" id="ATF08654.1"/>
    </source>
</evidence>
<evidence type="ECO:0000313" key="2">
    <source>
        <dbReference type="Proteomes" id="UP000218160"/>
    </source>
</evidence>
<dbReference type="AlphaFoldDB" id="A0A291B6L6"/>
<dbReference type="Proteomes" id="UP000218160">
    <property type="component" value="Chromosome 1"/>
</dbReference>
<sequence length="38" mass="4497">MKTKGLTQHLAIDSTNRKIYGKNERRIKKYGTYSKRLV</sequence>
<protein>
    <recommendedName>
        <fullName evidence="3">Mobile element protein</fullName>
    </recommendedName>
</protein>
<gene>
    <name evidence="1" type="ORF">BTN50_0110</name>
</gene>
<evidence type="ECO:0008006" key="3">
    <source>
        <dbReference type="Google" id="ProtNLM"/>
    </source>
</evidence>
<reference evidence="2" key="1">
    <citation type="submission" date="2017-04" db="EMBL/GenBank/DDBJ databases">
        <title>Genome evolution of the luminous symbionts of deep sea anglerfish.</title>
        <authorList>
            <person name="Hendry T.A."/>
        </authorList>
    </citation>
    <scope>NUCLEOTIDE SEQUENCE [LARGE SCALE GENOMIC DNA]</scope>
</reference>